<evidence type="ECO:0000259" key="12">
    <source>
        <dbReference type="PROSITE" id="PS50968"/>
    </source>
</evidence>
<feature type="compositionally biased region" description="Low complexity" evidence="11">
    <location>
        <begin position="159"/>
        <end position="171"/>
    </location>
</feature>
<dbReference type="PANTHER" id="PTHR43416:SF5">
    <property type="entry name" value="DIHYDROLIPOYLLYSINE-RESIDUE SUCCINYLTRANSFERASE COMPONENT OF 2-OXOGLUTARATE DEHYDROGENASE COMPLEX, MITOCHONDRIAL"/>
    <property type="match status" value="1"/>
</dbReference>
<evidence type="ECO:0000256" key="3">
    <source>
        <dbReference type="ARBA" id="ARBA00007317"/>
    </source>
</evidence>
<evidence type="ECO:0000256" key="10">
    <source>
        <dbReference type="ARBA" id="ARBA00032406"/>
    </source>
</evidence>
<evidence type="ECO:0000256" key="8">
    <source>
        <dbReference type="ARBA" id="ARBA00022946"/>
    </source>
</evidence>
<dbReference type="Gene3D" id="3.30.559.10">
    <property type="entry name" value="Chloramphenicol acetyltransferase-like domain"/>
    <property type="match status" value="1"/>
</dbReference>
<evidence type="ECO:0000256" key="4">
    <source>
        <dbReference type="ARBA" id="ARBA00012945"/>
    </source>
</evidence>
<dbReference type="Gene3D" id="2.40.50.100">
    <property type="match status" value="1"/>
</dbReference>
<dbReference type="InterPro" id="IPR023213">
    <property type="entry name" value="CAT-like_dom_sf"/>
</dbReference>
<dbReference type="GO" id="GO:0004149">
    <property type="term" value="F:dihydrolipoyllysine-residue succinyltransferase activity"/>
    <property type="evidence" value="ECO:0007669"/>
    <property type="project" value="UniProtKB-EC"/>
</dbReference>
<dbReference type="PROSITE" id="PS00189">
    <property type="entry name" value="LIPOYL"/>
    <property type="match status" value="1"/>
</dbReference>
<dbReference type="GO" id="GO:0033512">
    <property type="term" value="P:L-lysine catabolic process to acetyl-CoA via saccharopine"/>
    <property type="evidence" value="ECO:0007669"/>
    <property type="project" value="UniProtKB-UniPathway"/>
</dbReference>
<dbReference type="InterPro" id="IPR050537">
    <property type="entry name" value="2-oxoacid_dehydrogenase"/>
</dbReference>
<dbReference type="PANTHER" id="PTHR43416">
    <property type="entry name" value="DIHYDROLIPOYLLYSINE-RESIDUE SUCCINYLTRANSFERASE COMPONENT OF 2-OXOGLUTARATE DEHYDROGENASE COMPLEX, MITOCHONDRIAL-RELATED"/>
    <property type="match status" value="1"/>
</dbReference>
<feature type="region of interest" description="Disordered" evidence="11">
    <location>
        <begin position="155"/>
        <end position="273"/>
    </location>
</feature>
<organism evidence="13 14">
    <name type="scientific">Pseudomicrostroma glucosiphilum</name>
    <dbReference type="NCBI Taxonomy" id="1684307"/>
    <lineage>
        <taxon>Eukaryota</taxon>
        <taxon>Fungi</taxon>
        <taxon>Dikarya</taxon>
        <taxon>Basidiomycota</taxon>
        <taxon>Ustilaginomycotina</taxon>
        <taxon>Exobasidiomycetes</taxon>
        <taxon>Microstromatales</taxon>
        <taxon>Microstromatales incertae sedis</taxon>
        <taxon>Pseudomicrostroma</taxon>
    </lineage>
</organism>
<protein>
    <recommendedName>
        <fullName evidence="4">dihydrolipoyllysine-residue succinyltransferase</fullName>
        <ecNumber evidence="4">2.3.1.61</ecNumber>
    </recommendedName>
    <alternativeName>
        <fullName evidence="10">2-oxoglutarate dehydrogenase complex component E2</fullName>
    </alternativeName>
</protein>
<dbReference type="NCBIfam" id="TIGR01347">
    <property type="entry name" value="sucB"/>
    <property type="match status" value="1"/>
</dbReference>
<dbReference type="Pfam" id="PF00198">
    <property type="entry name" value="2-oxoacid_dh"/>
    <property type="match status" value="1"/>
</dbReference>
<dbReference type="InterPro" id="IPR000089">
    <property type="entry name" value="Biotin_lipoyl"/>
</dbReference>
<evidence type="ECO:0000256" key="5">
    <source>
        <dbReference type="ARBA" id="ARBA00022532"/>
    </source>
</evidence>
<evidence type="ECO:0000256" key="2">
    <source>
        <dbReference type="ARBA" id="ARBA00005145"/>
    </source>
</evidence>
<keyword evidence="8" id="KW-0809">Transit peptide</keyword>
<dbReference type="SUPFAM" id="SSF51230">
    <property type="entry name" value="Single hybrid motif"/>
    <property type="match status" value="1"/>
</dbReference>
<evidence type="ECO:0000313" key="13">
    <source>
        <dbReference type="EMBL" id="PWN22038.1"/>
    </source>
</evidence>
<comment type="similarity">
    <text evidence="3">Belongs to the 2-oxoacid dehydrogenase family.</text>
</comment>
<dbReference type="Pfam" id="PF00364">
    <property type="entry name" value="Biotin_lipoyl"/>
    <property type="match status" value="1"/>
</dbReference>
<keyword evidence="6 13" id="KW-0808">Transferase</keyword>
<dbReference type="EC" id="2.3.1.61" evidence="4"/>
<dbReference type="GO" id="GO:0045252">
    <property type="term" value="C:oxoglutarate dehydrogenase complex"/>
    <property type="evidence" value="ECO:0007669"/>
    <property type="project" value="InterPro"/>
</dbReference>
<evidence type="ECO:0000256" key="7">
    <source>
        <dbReference type="ARBA" id="ARBA00022823"/>
    </source>
</evidence>
<feature type="compositionally biased region" description="Basic and acidic residues" evidence="11">
    <location>
        <begin position="172"/>
        <end position="248"/>
    </location>
</feature>
<keyword evidence="9" id="KW-0012">Acyltransferase</keyword>
<dbReference type="InterPro" id="IPR003016">
    <property type="entry name" value="2-oxoA_DH_lipoyl-BS"/>
</dbReference>
<dbReference type="SUPFAM" id="SSF52777">
    <property type="entry name" value="CoA-dependent acyltransferases"/>
    <property type="match status" value="1"/>
</dbReference>
<evidence type="ECO:0000256" key="6">
    <source>
        <dbReference type="ARBA" id="ARBA00022679"/>
    </source>
</evidence>
<evidence type="ECO:0000256" key="9">
    <source>
        <dbReference type="ARBA" id="ARBA00023315"/>
    </source>
</evidence>
<name>A0A316UB08_9BASI</name>
<evidence type="ECO:0000256" key="1">
    <source>
        <dbReference type="ARBA" id="ARBA00001938"/>
    </source>
</evidence>
<dbReference type="CDD" id="cd06849">
    <property type="entry name" value="lipoyl_domain"/>
    <property type="match status" value="1"/>
</dbReference>
<dbReference type="UniPathway" id="UPA00868">
    <property type="reaction ID" value="UER00840"/>
</dbReference>
<dbReference type="PROSITE" id="PS50968">
    <property type="entry name" value="BIOTINYL_LIPOYL"/>
    <property type="match status" value="1"/>
</dbReference>
<dbReference type="NCBIfam" id="NF004309">
    <property type="entry name" value="PRK05704.1"/>
    <property type="match status" value="1"/>
</dbReference>
<comment type="cofactor">
    <cofactor evidence="1">
        <name>(R)-lipoate</name>
        <dbReference type="ChEBI" id="CHEBI:83088"/>
    </cofactor>
</comment>
<keyword evidence="7" id="KW-0450">Lipoyl</keyword>
<dbReference type="GO" id="GO:0005739">
    <property type="term" value="C:mitochondrion"/>
    <property type="evidence" value="ECO:0007669"/>
    <property type="project" value="TreeGrafter"/>
</dbReference>
<comment type="pathway">
    <text evidence="2">Amino-acid degradation; L-lysine degradation via saccharopine pathway; glutaryl-CoA from L-lysine: step 6/6.</text>
</comment>
<proteinExistence type="inferred from homology"/>
<dbReference type="GeneID" id="37013907"/>
<accession>A0A316UB08</accession>
<dbReference type="EMBL" id="KZ819324">
    <property type="protein sequence ID" value="PWN22038.1"/>
    <property type="molecule type" value="Genomic_DNA"/>
</dbReference>
<dbReference type="InterPro" id="IPR011053">
    <property type="entry name" value="Single_hybrid_motif"/>
</dbReference>
<dbReference type="GO" id="GO:0006099">
    <property type="term" value="P:tricarboxylic acid cycle"/>
    <property type="evidence" value="ECO:0007669"/>
    <property type="project" value="UniProtKB-KW"/>
</dbReference>
<dbReference type="InterPro" id="IPR006255">
    <property type="entry name" value="SucB"/>
</dbReference>
<dbReference type="InterPro" id="IPR001078">
    <property type="entry name" value="2-oxoacid_DH_actylTfrase"/>
</dbReference>
<sequence>MLSLSQASAASRRGLLRAGANTPLAARRCLSTSSVLSRPASQRQTSPLVQSTTTSAARSLAPRGALLSQQARLFHVSHVACAETVKVPSMAESISEGTLKQWSKKKGDFVNADEEVATIETDKIDVTVNAPQSGTIVELLANEEDTVTVGQDLFKIEPGEGPSEGESSSSGGEKEESKPKKDEGSKKEEDGSSKKKEQEETKKKEEQQQAEKQKKEQNSPSEQQKDDKKPSPQGKKDDKPSPPPKKESSPSSSSSSSESSKPTAGSRGEHRVKMNRMRLRIAERLKQSQNTAASLTTFNEIDMSALMAFRARHKDRLLKEQGIKLGFMGAFTKACALALKEIPAANASIEGDGLGDTILYRDYVDISVAVSTGKGLVTPVIRNVESMSIMEIEQAIADMGKKARDNKLTLEDMTGGSFTISNGGVFGSLFGTPILNSPQSAILGMHAIKEKPWVITDEAGNKTIGIRPIQVVALTYDHRLLDGREAVTFLVKLKQYIEDMGSMLL</sequence>
<dbReference type="STRING" id="1684307.A0A316UB08"/>
<dbReference type="Proteomes" id="UP000245942">
    <property type="component" value="Unassembled WGS sequence"/>
</dbReference>
<reference evidence="13 14" key="1">
    <citation type="journal article" date="2018" name="Mol. Biol. Evol.">
        <title>Broad Genomic Sampling Reveals a Smut Pathogenic Ancestry of the Fungal Clade Ustilaginomycotina.</title>
        <authorList>
            <person name="Kijpornyongpan T."/>
            <person name="Mondo S.J."/>
            <person name="Barry K."/>
            <person name="Sandor L."/>
            <person name="Lee J."/>
            <person name="Lipzen A."/>
            <person name="Pangilinan J."/>
            <person name="LaButti K."/>
            <person name="Hainaut M."/>
            <person name="Henrissat B."/>
            <person name="Grigoriev I.V."/>
            <person name="Spatafora J.W."/>
            <person name="Aime M.C."/>
        </authorList>
    </citation>
    <scope>NUCLEOTIDE SEQUENCE [LARGE SCALE GENOMIC DNA]</scope>
    <source>
        <strain evidence="13 14">MCA 4718</strain>
    </source>
</reference>
<dbReference type="AlphaFoldDB" id="A0A316UB08"/>
<keyword evidence="5" id="KW-0816">Tricarboxylic acid cycle</keyword>
<evidence type="ECO:0000256" key="11">
    <source>
        <dbReference type="SAM" id="MobiDB-lite"/>
    </source>
</evidence>
<dbReference type="RefSeq" id="XP_025349198.1">
    <property type="nucleotide sequence ID" value="XM_025492173.1"/>
</dbReference>
<keyword evidence="14" id="KW-1185">Reference proteome</keyword>
<evidence type="ECO:0000313" key="14">
    <source>
        <dbReference type="Proteomes" id="UP000245942"/>
    </source>
</evidence>
<dbReference type="OrthoDB" id="5391403at2759"/>
<feature type="domain" description="Lipoyl-binding" evidence="12">
    <location>
        <begin position="82"/>
        <end position="157"/>
    </location>
</feature>
<gene>
    <name evidence="13" type="ORF">BCV69DRAFT_281947</name>
</gene>
<feature type="compositionally biased region" description="Low complexity" evidence="11">
    <location>
        <begin position="249"/>
        <end position="262"/>
    </location>
</feature>